<name>A0A8J2FNX2_9BACT</name>
<proteinExistence type="predicted"/>
<keyword evidence="2" id="KW-1185">Reference proteome</keyword>
<comment type="caution">
    <text evidence="1">The sequence shown here is derived from an EMBL/GenBank/DDBJ whole genome shotgun (WGS) entry which is preliminary data.</text>
</comment>
<dbReference type="Proteomes" id="UP000663859">
    <property type="component" value="Unassembled WGS sequence"/>
</dbReference>
<gene>
    <name evidence="1" type="ORF">MPNT_290003</name>
</gene>
<reference evidence="1" key="1">
    <citation type="submission" date="2021-02" db="EMBL/GenBank/DDBJ databases">
        <authorList>
            <person name="Cremers G."/>
            <person name="Picone N."/>
        </authorList>
    </citation>
    <scope>NUCLEOTIDE SEQUENCE</scope>
    <source>
        <strain evidence="1">PQ17</strain>
    </source>
</reference>
<evidence type="ECO:0000313" key="1">
    <source>
        <dbReference type="EMBL" id="CAF0698616.1"/>
    </source>
</evidence>
<organism evidence="1 2">
    <name type="scientific">Candidatus Methylacidithermus pantelleriae</name>
    <dbReference type="NCBI Taxonomy" id="2744239"/>
    <lineage>
        <taxon>Bacteria</taxon>
        <taxon>Pseudomonadati</taxon>
        <taxon>Verrucomicrobiota</taxon>
        <taxon>Methylacidiphilae</taxon>
        <taxon>Methylacidiphilales</taxon>
        <taxon>Methylacidiphilaceae</taxon>
        <taxon>Candidatus Methylacidithermus</taxon>
    </lineage>
</organism>
<dbReference type="EMBL" id="CAJNOB010000022">
    <property type="protein sequence ID" value="CAF0698616.1"/>
    <property type="molecule type" value="Genomic_DNA"/>
</dbReference>
<sequence>MENESQFIWNGGRQERLLLVVPL</sequence>
<dbReference type="AlphaFoldDB" id="A0A8J2FNX2"/>
<protein>
    <submittedName>
        <fullName evidence="1">Uncharacterized protein</fullName>
    </submittedName>
</protein>
<evidence type="ECO:0000313" key="2">
    <source>
        <dbReference type="Proteomes" id="UP000663859"/>
    </source>
</evidence>
<accession>A0A8J2FNX2</accession>